<dbReference type="InterPro" id="IPR011009">
    <property type="entry name" value="Kinase-like_dom_sf"/>
</dbReference>
<dbReference type="Gene3D" id="3.90.1200.10">
    <property type="match status" value="1"/>
</dbReference>
<reference evidence="2 3" key="1">
    <citation type="submission" date="2020-10" db="EMBL/GenBank/DDBJ databases">
        <title>Identification of Nocardia species via Next-generation sequencing and recognition of intraspecies genetic diversity.</title>
        <authorList>
            <person name="Li P."/>
            <person name="Li P."/>
            <person name="Lu B."/>
        </authorList>
    </citation>
    <scope>NUCLEOTIDE SEQUENCE [LARGE SCALE GENOMIC DNA]</scope>
    <source>
        <strain evidence="2 3">BJ06-0143</strain>
    </source>
</reference>
<comment type="caution">
    <text evidence="2">The sequence shown here is derived from an EMBL/GenBank/DDBJ whole genome shotgun (WGS) entry which is preliminary data.</text>
</comment>
<dbReference type="Pfam" id="PF01636">
    <property type="entry name" value="APH"/>
    <property type="match status" value="1"/>
</dbReference>
<accession>A0ABS0D563</accession>
<dbReference type="Proteomes" id="UP000707731">
    <property type="component" value="Unassembled WGS sequence"/>
</dbReference>
<name>A0ABS0D563_9NOCA</name>
<keyword evidence="3" id="KW-1185">Reference proteome</keyword>
<sequence length="296" mass="33349">MATELTETRARQLRATLTTVCATAGLDPDGATLLRYTNNAVWSLPKQPIVVRIAYGPLGIARAPRVVTMARWLTDRRAPIPQLVPGIDQPFILGDTAAATLWQRLPGAATRWTAQDLAHPLRQFHALTPDDTELPRWNPFTAARRRLHAADPVLPADDVAWLTEQWEESEHDYRTLDLPMGIMHGDAHTGNLLRDNDRTVLCDLDSTGIGPTAWDLVVTAVDDQRFGRDTYPELAAAYGRDVTTEPAWPTLRRIRELSLVTSVIADLARRPAVAAEHRRRLDDLRHNRPYRWTPYR</sequence>
<dbReference type="SUPFAM" id="SSF56112">
    <property type="entry name" value="Protein kinase-like (PK-like)"/>
    <property type="match status" value="1"/>
</dbReference>
<dbReference type="InterPro" id="IPR002575">
    <property type="entry name" value="Aminoglycoside_PTrfase"/>
</dbReference>
<evidence type="ECO:0000313" key="3">
    <source>
        <dbReference type="Proteomes" id="UP000707731"/>
    </source>
</evidence>
<evidence type="ECO:0000259" key="1">
    <source>
        <dbReference type="Pfam" id="PF01636"/>
    </source>
</evidence>
<feature type="domain" description="Aminoglycoside phosphotransferase" evidence="1">
    <location>
        <begin position="47"/>
        <end position="251"/>
    </location>
</feature>
<organism evidence="2 3">
    <name type="scientific">Nocardia higoensis</name>
    <dbReference type="NCBI Taxonomy" id="228599"/>
    <lineage>
        <taxon>Bacteria</taxon>
        <taxon>Bacillati</taxon>
        <taxon>Actinomycetota</taxon>
        <taxon>Actinomycetes</taxon>
        <taxon>Mycobacteriales</taxon>
        <taxon>Nocardiaceae</taxon>
        <taxon>Nocardia</taxon>
    </lineage>
</organism>
<proteinExistence type="predicted"/>
<gene>
    <name evidence="2" type="ORF">IU449_03515</name>
</gene>
<dbReference type="EMBL" id="JADLQN010000001">
    <property type="protein sequence ID" value="MBF6353626.1"/>
    <property type="molecule type" value="Genomic_DNA"/>
</dbReference>
<evidence type="ECO:0000313" key="2">
    <source>
        <dbReference type="EMBL" id="MBF6353626.1"/>
    </source>
</evidence>
<dbReference type="RefSeq" id="WP_195000508.1">
    <property type="nucleotide sequence ID" value="NZ_JADLQN010000001.1"/>
</dbReference>
<protein>
    <submittedName>
        <fullName evidence="2">Phosphotransferase</fullName>
    </submittedName>
</protein>